<dbReference type="InterPro" id="IPR011330">
    <property type="entry name" value="Glyco_hydro/deAcase_b/a-brl"/>
</dbReference>
<dbReference type="InterPro" id="IPR002509">
    <property type="entry name" value="NODB_dom"/>
</dbReference>
<proteinExistence type="inferred from homology"/>
<organism evidence="6 7">
    <name type="scientific">Acidiphilium rubrum</name>
    <dbReference type="NCBI Taxonomy" id="526"/>
    <lineage>
        <taxon>Bacteria</taxon>
        <taxon>Pseudomonadati</taxon>
        <taxon>Pseudomonadota</taxon>
        <taxon>Alphaproteobacteria</taxon>
        <taxon>Acetobacterales</taxon>
        <taxon>Acidocellaceae</taxon>
        <taxon>Acidiphilium</taxon>
    </lineage>
</organism>
<evidence type="ECO:0000256" key="4">
    <source>
        <dbReference type="ARBA" id="ARBA00032976"/>
    </source>
</evidence>
<evidence type="ECO:0000259" key="5">
    <source>
        <dbReference type="PROSITE" id="PS51677"/>
    </source>
</evidence>
<dbReference type="AlphaFoldDB" id="A0A8G2CMF2"/>
<gene>
    <name evidence="6" type="ORF">SAMN05421828_12020</name>
</gene>
<dbReference type="InterPro" id="IPR014344">
    <property type="entry name" value="XrtA_polysacc_deacetyl"/>
</dbReference>
<dbReference type="NCBIfam" id="TIGR03006">
    <property type="entry name" value="pepcterm_polyde"/>
    <property type="match status" value="1"/>
</dbReference>
<dbReference type="PROSITE" id="PS51677">
    <property type="entry name" value="NODB"/>
    <property type="match status" value="1"/>
</dbReference>
<keyword evidence="7" id="KW-1185">Reference proteome</keyword>
<sequence length="287" mass="32027">MTAPATIANALTIDVEDYFQVQAYAGAIDRADWDKIPRRVEANTDLILTALARHGTRATFFTLGWVAERHPALIRRIAAAGHELASHGYGHQLVTDLTPQQFRDDLTRAKAILEDIGGVAVAGYRAPTFSIGPRNPWAWDVLAETGHTYSSSVFPVRHDLYGAPSAPRGPYQPAACNLVEIPMTTVQWLGRNLPCAGGGYFRLLPYAAYRFGVRHLHRREGRPAIFYSHPWEFDPAQPSVPAAKWSSRFRHRVNLARMPARLDDLLADFTWDRMDRVFADVIARAAA</sequence>
<dbReference type="InterPro" id="IPR022560">
    <property type="entry name" value="DUF3473"/>
</dbReference>
<reference evidence="6 7" key="1">
    <citation type="submission" date="2017-01" db="EMBL/GenBank/DDBJ databases">
        <authorList>
            <person name="Varghese N."/>
            <person name="Submissions S."/>
        </authorList>
    </citation>
    <scope>NUCLEOTIDE SEQUENCE [LARGE SCALE GENOMIC DNA]</scope>
    <source>
        <strain evidence="6 7">ATCC 35905</strain>
    </source>
</reference>
<evidence type="ECO:0000313" key="6">
    <source>
        <dbReference type="EMBL" id="SIR22408.1"/>
    </source>
</evidence>
<name>A0A8G2CMF2_ACIRU</name>
<dbReference type="EMBL" id="FTNE01000020">
    <property type="protein sequence ID" value="SIR22408.1"/>
    <property type="molecule type" value="Genomic_DNA"/>
</dbReference>
<comment type="function">
    <text evidence="1">Is involved in generating a small heat-stable compound (Nod), an acylated oligomer of N-acetylglucosamine, that stimulates mitosis in various plant protoplasts.</text>
</comment>
<evidence type="ECO:0000313" key="7">
    <source>
        <dbReference type="Proteomes" id="UP000186308"/>
    </source>
</evidence>
<dbReference type="Proteomes" id="UP000186308">
    <property type="component" value="Unassembled WGS sequence"/>
</dbReference>
<dbReference type="Gene3D" id="3.20.20.370">
    <property type="entry name" value="Glycoside hydrolase/deacetylase"/>
    <property type="match status" value="1"/>
</dbReference>
<dbReference type="InterPro" id="IPR045235">
    <property type="entry name" value="PuuE_HpPgdA-like"/>
</dbReference>
<dbReference type="Pfam" id="PF11959">
    <property type="entry name" value="DUF3473"/>
    <property type="match status" value="1"/>
</dbReference>
<evidence type="ECO:0000256" key="2">
    <source>
        <dbReference type="ARBA" id="ARBA00010973"/>
    </source>
</evidence>
<dbReference type="GO" id="GO:0005975">
    <property type="term" value="P:carbohydrate metabolic process"/>
    <property type="evidence" value="ECO:0007669"/>
    <property type="project" value="InterPro"/>
</dbReference>
<dbReference type="SUPFAM" id="SSF88713">
    <property type="entry name" value="Glycoside hydrolase/deacetylase"/>
    <property type="match status" value="1"/>
</dbReference>
<evidence type="ECO:0000256" key="1">
    <source>
        <dbReference type="ARBA" id="ARBA00003236"/>
    </source>
</evidence>
<feature type="domain" description="NodB homology" evidence="5">
    <location>
        <begin position="30"/>
        <end position="287"/>
    </location>
</feature>
<dbReference type="GO" id="GO:0016810">
    <property type="term" value="F:hydrolase activity, acting on carbon-nitrogen (but not peptide) bonds"/>
    <property type="evidence" value="ECO:0007669"/>
    <property type="project" value="InterPro"/>
</dbReference>
<dbReference type="CDD" id="cd10941">
    <property type="entry name" value="CE4_PuuE_HpPgdA_like_2"/>
    <property type="match status" value="1"/>
</dbReference>
<dbReference type="PANTHER" id="PTHR47561">
    <property type="entry name" value="POLYSACCHARIDE DEACETYLASE FAMILY PROTEIN (AFU_ORTHOLOGUE AFUA_6G05030)"/>
    <property type="match status" value="1"/>
</dbReference>
<accession>A0A8G2CMF2</accession>
<dbReference type="PANTHER" id="PTHR47561:SF1">
    <property type="entry name" value="POLYSACCHARIDE DEACETYLASE FAMILY PROTEIN (AFU_ORTHOLOGUE AFUA_6G05030)"/>
    <property type="match status" value="1"/>
</dbReference>
<dbReference type="Pfam" id="PF01522">
    <property type="entry name" value="Polysacc_deac_1"/>
    <property type="match status" value="1"/>
</dbReference>
<comment type="caution">
    <text evidence="6">The sequence shown here is derived from an EMBL/GenBank/DDBJ whole genome shotgun (WGS) entry which is preliminary data.</text>
</comment>
<evidence type="ECO:0000256" key="3">
    <source>
        <dbReference type="ARBA" id="ARBA00020071"/>
    </source>
</evidence>
<protein>
    <recommendedName>
        <fullName evidence="3">Chitooligosaccharide deacetylase</fullName>
    </recommendedName>
    <alternativeName>
        <fullName evidence="4">Nodulation protein B</fullName>
    </alternativeName>
</protein>
<comment type="similarity">
    <text evidence="2">Belongs to the polysaccharide deacetylase family.</text>
</comment>
<dbReference type="OrthoDB" id="9784220at2"/>